<comment type="caution">
    <text evidence="2">The sequence shown here is derived from an EMBL/GenBank/DDBJ whole genome shotgun (WGS) entry which is preliminary data.</text>
</comment>
<evidence type="ECO:0000313" key="2">
    <source>
        <dbReference type="EMBL" id="KAK3891801.1"/>
    </source>
</evidence>
<feature type="compositionally biased region" description="Pro residues" evidence="1">
    <location>
        <begin position="121"/>
        <end position="131"/>
    </location>
</feature>
<proteinExistence type="predicted"/>
<keyword evidence="3" id="KW-1185">Reference proteome</keyword>
<gene>
    <name evidence="2" type="ORF">Pcinc_004341</name>
</gene>
<organism evidence="2 3">
    <name type="scientific">Petrolisthes cinctipes</name>
    <name type="common">Flat porcelain crab</name>
    <dbReference type="NCBI Taxonomy" id="88211"/>
    <lineage>
        <taxon>Eukaryota</taxon>
        <taxon>Metazoa</taxon>
        <taxon>Ecdysozoa</taxon>
        <taxon>Arthropoda</taxon>
        <taxon>Crustacea</taxon>
        <taxon>Multicrustacea</taxon>
        <taxon>Malacostraca</taxon>
        <taxon>Eumalacostraca</taxon>
        <taxon>Eucarida</taxon>
        <taxon>Decapoda</taxon>
        <taxon>Pleocyemata</taxon>
        <taxon>Anomura</taxon>
        <taxon>Galatheoidea</taxon>
        <taxon>Porcellanidae</taxon>
        <taxon>Petrolisthes</taxon>
    </lineage>
</organism>
<evidence type="ECO:0000313" key="3">
    <source>
        <dbReference type="Proteomes" id="UP001286313"/>
    </source>
</evidence>
<accession>A0AAE1L090</accession>
<dbReference type="AlphaFoldDB" id="A0AAE1L090"/>
<evidence type="ECO:0000256" key="1">
    <source>
        <dbReference type="SAM" id="MobiDB-lite"/>
    </source>
</evidence>
<feature type="region of interest" description="Disordered" evidence="1">
    <location>
        <begin position="78"/>
        <end position="197"/>
    </location>
</feature>
<feature type="compositionally biased region" description="Polar residues" evidence="1">
    <location>
        <begin position="136"/>
        <end position="189"/>
    </location>
</feature>
<reference evidence="2" key="1">
    <citation type="submission" date="2023-10" db="EMBL/GenBank/DDBJ databases">
        <title>Genome assemblies of two species of porcelain crab, Petrolisthes cinctipes and Petrolisthes manimaculis (Anomura: Porcellanidae).</title>
        <authorList>
            <person name="Angst P."/>
        </authorList>
    </citation>
    <scope>NUCLEOTIDE SEQUENCE</scope>
    <source>
        <strain evidence="2">PB745_01</strain>
        <tissue evidence="2">Gill</tissue>
    </source>
</reference>
<feature type="compositionally biased region" description="Low complexity" evidence="1">
    <location>
        <begin position="78"/>
        <end position="104"/>
    </location>
</feature>
<protein>
    <submittedName>
        <fullName evidence="2">Uncharacterized protein</fullName>
    </submittedName>
</protein>
<dbReference type="Proteomes" id="UP001286313">
    <property type="component" value="Unassembled WGS sequence"/>
</dbReference>
<name>A0AAE1L090_PETCI</name>
<dbReference type="EMBL" id="JAWQEG010000303">
    <property type="protein sequence ID" value="KAK3891801.1"/>
    <property type="molecule type" value="Genomic_DNA"/>
</dbReference>
<sequence>MSLPHASSSPLHASAQPASAVVTYTPPFNYDVHAWFLNVEAYLRALEEGQPRGPHNTLPPPSPATHARDCITSSAIQATTISSSSTSTSSTFSYSTPHYPTSTPHPHHPLTPHNQQHPTLSPFPQPTPPSPHQHYTDPTHSIYTSITQQQSRHHINPTTYTPTSVDHSISTNTPFSIFPTSNTPPTTVGSRPLLRTG</sequence>
<feature type="compositionally biased region" description="Low complexity" evidence="1">
    <location>
        <begin position="111"/>
        <end position="120"/>
    </location>
</feature>